<dbReference type="InterPro" id="IPR043519">
    <property type="entry name" value="NT_sf"/>
</dbReference>
<dbReference type="Pfam" id="PF18765">
    <property type="entry name" value="Polbeta"/>
    <property type="match status" value="1"/>
</dbReference>
<evidence type="ECO:0000259" key="1">
    <source>
        <dbReference type="Pfam" id="PF18765"/>
    </source>
</evidence>
<dbReference type="AlphaFoldDB" id="A0A2T1LW17"/>
<dbReference type="SUPFAM" id="SSF81301">
    <property type="entry name" value="Nucleotidyltransferase"/>
    <property type="match status" value="1"/>
</dbReference>
<dbReference type="InterPro" id="IPR041633">
    <property type="entry name" value="Polbeta"/>
</dbReference>
<sequence>MTSLDEPTRSQIIAQVLEAREKRSEFLASMKQRQQKGWEVARQCTQILKEQFDVQRVVLFGSMLTPEYMTWHSDLDLAVWGLLEKDYFRAWAAIERGHEFAVDLVEAQKAKPHILKAIEKGIEL</sequence>
<organism evidence="2 3">
    <name type="scientific">Aphanothece hegewaldii CCALA 016</name>
    <dbReference type="NCBI Taxonomy" id="2107694"/>
    <lineage>
        <taxon>Bacteria</taxon>
        <taxon>Bacillati</taxon>
        <taxon>Cyanobacteriota</taxon>
        <taxon>Cyanophyceae</taxon>
        <taxon>Oscillatoriophycideae</taxon>
        <taxon>Chroococcales</taxon>
        <taxon>Aphanothecaceae</taxon>
        <taxon>Aphanothece</taxon>
    </lineage>
</organism>
<dbReference type="PIRSF" id="PIRSF020217">
    <property type="entry name" value="UCP020217"/>
    <property type="match status" value="1"/>
</dbReference>
<comment type="caution">
    <text evidence="2">The sequence shown here is derived from an EMBL/GenBank/DDBJ whole genome shotgun (WGS) entry which is preliminary data.</text>
</comment>
<gene>
    <name evidence="2" type="ORF">C7H19_14575</name>
</gene>
<dbReference type="Gene3D" id="3.30.460.10">
    <property type="entry name" value="Beta Polymerase, domain 2"/>
    <property type="match status" value="1"/>
</dbReference>
<feature type="domain" description="Polymerase beta nucleotidyltransferase" evidence="1">
    <location>
        <begin position="43"/>
        <end position="121"/>
    </location>
</feature>
<reference evidence="2 3" key="1">
    <citation type="submission" date="2018-03" db="EMBL/GenBank/DDBJ databases">
        <title>The ancient ancestry and fast evolution of plastids.</title>
        <authorList>
            <person name="Moore K.R."/>
            <person name="Magnabosco C."/>
            <person name="Momper L."/>
            <person name="Gold D.A."/>
            <person name="Bosak T."/>
            <person name="Fournier G.P."/>
        </authorList>
    </citation>
    <scope>NUCLEOTIDE SEQUENCE [LARGE SCALE GENOMIC DNA]</scope>
    <source>
        <strain evidence="2 3">CCALA 016</strain>
    </source>
</reference>
<reference evidence="2 3" key="2">
    <citation type="submission" date="2018-03" db="EMBL/GenBank/DDBJ databases">
        <authorList>
            <person name="Keele B.F."/>
        </authorList>
    </citation>
    <scope>NUCLEOTIDE SEQUENCE [LARGE SCALE GENOMIC DNA]</scope>
    <source>
        <strain evidence="2 3">CCALA 016</strain>
    </source>
</reference>
<dbReference type="InterPro" id="IPR024700">
    <property type="entry name" value="UCP020217"/>
</dbReference>
<proteinExistence type="predicted"/>
<protein>
    <recommendedName>
        <fullName evidence="1">Polymerase beta nucleotidyltransferase domain-containing protein</fullName>
    </recommendedName>
</protein>
<dbReference type="Proteomes" id="UP000239001">
    <property type="component" value="Unassembled WGS sequence"/>
</dbReference>
<evidence type="ECO:0000313" key="2">
    <source>
        <dbReference type="EMBL" id="PSF35970.1"/>
    </source>
</evidence>
<dbReference type="CDD" id="cd05403">
    <property type="entry name" value="NT_KNTase_like"/>
    <property type="match status" value="1"/>
</dbReference>
<accession>A0A2T1LW17</accession>
<dbReference type="RefSeq" id="WP_106457617.1">
    <property type="nucleotide sequence ID" value="NZ_PXOH01000016.1"/>
</dbReference>
<evidence type="ECO:0000313" key="3">
    <source>
        <dbReference type="Proteomes" id="UP000239001"/>
    </source>
</evidence>
<dbReference type="OrthoDB" id="37820at2"/>
<keyword evidence="3" id="KW-1185">Reference proteome</keyword>
<dbReference type="EMBL" id="PXOH01000016">
    <property type="protein sequence ID" value="PSF35970.1"/>
    <property type="molecule type" value="Genomic_DNA"/>
</dbReference>
<name>A0A2T1LW17_9CHRO</name>